<dbReference type="RefSeq" id="WP_151923554.1">
    <property type="nucleotide sequence ID" value="NZ_CP103094.1"/>
</dbReference>
<evidence type="ECO:0000313" key="5">
    <source>
        <dbReference type="EMBL" id="KAB6083958.1"/>
    </source>
</evidence>
<dbReference type="InterPro" id="IPR023214">
    <property type="entry name" value="HAD_sf"/>
</dbReference>
<evidence type="ECO:0000313" key="6">
    <source>
        <dbReference type="Proteomes" id="UP000435059"/>
    </source>
</evidence>
<proteinExistence type="inferred from homology"/>
<dbReference type="AlphaFoldDB" id="A0A6I0Z5G4"/>
<dbReference type="EC" id="3.1.3.18" evidence="4"/>
<dbReference type="GO" id="GO:0005829">
    <property type="term" value="C:cytosol"/>
    <property type="evidence" value="ECO:0007669"/>
    <property type="project" value="TreeGrafter"/>
</dbReference>
<dbReference type="InterPro" id="IPR006439">
    <property type="entry name" value="HAD-SF_hydro_IA"/>
</dbReference>
<dbReference type="FunFam" id="3.40.50.1000:FF:000314">
    <property type="entry name" value="Haloacid dehalogenase-like hydrolase"/>
    <property type="match status" value="1"/>
</dbReference>
<dbReference type="GO" id="GO:0006281">
    <property type="term" value="P:DNA repair"/>
    <property type="evidence" value="ECO:0007669"/>
    <property type="project" value="TreeGrafter"/>
</dbReference>
<dbReference type="InterPro" id="IPR041492">
    <property type="entry name" value="HAD_2"/>
</dbReference>
<comment type="catalytic activity">
    <reaction evidence="1">
        <text>2-phosphoglycolate + H2O = glycolate + phosphate</text>
        <dbReference type="Rhea" id="RHEA:14369"/>
        <dbReference type="ChEBI" id="CHEBI:15377"/>
        <dbReference type="ChEBI" id="CHEBI:29805"/>
        <dbReference type="ChEBI" id="CHEBI:43474"/>
        <dbReference type="ChEBI" id="CHEBI:58033"/>
        <dbReference type="EC" id="3.1.3.18"/>
    </reaction>
</comment>
<protein>
    <recommendedName>
        <fullName evidence="4">phosphoglycolate phosphatase</fullName>
        <ecNumber evidence="4">3.1.3.18</ecNumber>
    </recommendedName>
</protein>
<comment type="caution">
    <text evidence="5">The sequence shown here is derived from an EMBL/GenBank/DDBJ whole genome shotgun (WGS) entry which is preliminary data.</text>
</comment>
<dbReference type="NCBIfam" id="TIGR01549">
    <property type="entry name" value="HAD-SF-IA-v1"/>
    <property type="match status" value="1"/>
</dbReference>
<dbReference type="PRINTS" id="PR00413">
    <property type="entry name" value="HADHALOGNASE"/>
</dbReference>
<evidence type="ECO:0000256" key="3">
    <source>
        <dbReference type="ARBA" id="ARBA00006171"/>
    </source>
</evidence>
<keyword evidence="5" id="KW-0378">Hydrolase</keyword>
<name>A0A6I0Z5G4_9BACE</name>
<organism evidence="5 6">
    <name type="scientific">Bacteroides xylanisolvens</name>
    <dbReference type="NCBI Taxonomy" id="371601"/>
    <lineage>
        <taxon>Bacteria</taxon>
        <taxon>Pseudomonadati</taxon>
        <taxon>Bacteroidota</taxon>
        <taxon>Bacteroidia</taxon>
        <taxon>Bacteroidales</taxon>
        <taxon>Bacteroidaceae</taxon>
        <taxon>Bacteroides</taxon>
    </lineage>
</organism>
<sequence>MNYKTYLFDFDYTLADSSRGIVKCFRIVLTRHQYLTVTDEAIKRTIGKTLEESFSILTGITDPEQLESFRQEYRLEADVHMNVNTRLFPDTLSTLKGLKKRGARVGIISTKYRFRILSYLEEYLPKDFLDIVVGGEDVKAPKPSPEGVLFALEHLGSTPEETLYIGDSTVDAETARNAEVDFAGVLNGMTTAEELRNYPHKIIMQNLGELVQ</sequence>
<keyword evidence="6" id="KW-1185">Reference proteome</keyword>
<dbReference type="PANTHER" id="PTHR43434:SF1">
    <property type="entry name" value="PHOSPHOGLYCOLATE PHOSPHATASE"/>
    <property type="match status" value="1"/>
</dbReference>
<dbReference type="InterPro" id="IPR023198">
    <property type="entry name" value="PGP-like_dom2"/>
</dbReference>
<gene>
    <name evidence="5" type="ORF">GA574_19040</name>
</gene>
<evidence type="ECO:0000256" key="2">
    <source>
        <dbReference type="ARBA" id="ARBA00004818"/>
    </source>
</evidence>
<evidence type="ECO:0000256" key="1">
    <source>
        <dbReference type="ARBA" id="ARBA00000830"/>
    </source>
</evidence>
<dbReference type="Gene3D" id="3.40.50.1000">
    <property type="entry name" value="HAD superfamily/HAD-like"/>
    <property type="match status" value="1"/>
</dbReference>
<dbReference type="Gene3D" id="1.10.150.240">
    <property type="entry name" value="Putative phosphatase, domain 2"/>
    <property type="match status" value="1"/>
</dbReference>
<evidence type="ECO:0000256" key="4">
    <source>
        <dbReference type="ARBA" id="ARBA00013078"/>
    </source>
</evidence>
<dbReference type="SFLD" id="SFLDG01129">
    <property type="entry name" value="C1.5:_HAD__Beta-PGM__Phosphata"/>
    <property type="match status" value="1"/>
</dbReference>
<reference evidence="5 6" key="1">
    <citation type="journal article" date="2019" name="Nat. Med.">
        <title>A library of human gut bacterial isolates paired with longitudinal multiomics data enables mechanistic microbiome research.</title>
        <authorList>
            <person name="Poyet M."/>
            <person name="Groussin M."/>
            <person name="Gibbons S.M."/>
            <person name="Avila-Pacheco J."/>
            <person name="Jiang X."/>
            <person name="Kearney S.M."/>
            <person name="Perrotta A.R."/>
            <person name="Berdy B."/>
            <person name="Zhao S."/>
            <person name="Lieberman T.D."/>
            <person name="Swanson P.K."/>
            <person name="Smith M."/>
            <person name="Roesemann S."/>
            <person name="Alexander J.E."/>
            <person name="Rich S.A."/>
            <person name="Livny J."/>
            <person name="Vlamakis H."/>
            <person name="Clish C."/>
            <person name="Bullock K."/>
            <person name="Deik A."/>
            <person name="Scott J."/>
            <person name="Pierce K.A."/>
            <person name="Xavier R.J."/>
            <person name="Alm E.J."/>
        </authorList>
    </citation>
    <scope>NUCLEOTIDE SEQUENCE [LARGE SCALE GENOMIC DNA]</scope>
    <source>
        <strain evidence="5 6">BIOML-A74</strain>
    </source>
</reference>
<dbReference type="InterPro" id="IPR050155">
    <property type="entry name" value="HAD-like_hydrolase_sf"/>
</dbReference>
<comment type="pathway">
    <text evidence="2">Organic acid metabolism; glycolate biosynthesis; glycolate from 2-phosphoglycolate: step 1/1.</text>
</comment>
<dbReference type="GO" id="GO:0008967">
    <property type="term" value="F:phosphoglycolate phosphatase activity"/>
    <property type="evidence" value="ECO:0007669"/>
    <property type="project" value="UniProtKB-EC"/>
</dbReference>
<dbReference type="Pfam" id="PF13419">
    <property type="entry name" value="HAD_2"/>
    <property type="match status" value="1"/>
</dbReference>
<accession>A0A6I0Z5G4</accession>
<dbReference type="SUPFAM" id="SSF56784">
    <property type="entry name" value="HAD-like"/>
    <property type="match status" value="1"/>
</dbReference>
<dbReference type="EMBL" id="WDES01000038">
    <property type="protein sequence ID" value="KAB6083958.1"/>
    <property type="molecule type" value="Genomic_DNA"/>
</dbReference>
<dbReference type="SFLD" id="SFLDS00003">
    <property type="entry name" value="Haloacid_Dehalogenase"/>
    <property type="match status" value="1"/>
</dbReference>
<comment type="similarity">
    <text evidence="3">Belongs to the HAD-like hydrolase superfamily. CbbY/CbbZ/Gph/YieH family.</text>
</comment>
<dbReference type="InterPro" id="IPR036412">
    <property type="entry name" value="HAD-like_sf"/>
</dbReference>
<dbReference type="Proteomes" id="UP000435059">
    <property type="component" value="Unassembled WGS sequence"/>
</dbReference>
<dbReference type="SFLD" id="SFLDG01135">
    <property type="entry name" value="C1.5.6:_HAD__Beta-PGM__Phospha"/>
    <property type="match status" value="1"/>
</dbReference>
<dbReference type="PANTHER" id="PTHR43434">
    <property type="entry name" value="PHOSPHOGLYCOLATE PHOSPHATASE"/>
    <property type="match status" value="1"/>
</dbReference>